<feature type="transmembrane region" description="Helical" evidence="6">
    <location>
        <begin position="388"/>
        <end position="409"/>
    </location>
</feature>
<dbReference type="Gene3D" id="1.20.120.350">
    <property type="entry name" value="Voltage-gated potassium channels. Chain C"/>
    <property type="match status" value="1"/>
</dbReference>
<feature type="transmembrane region" description="Helical" evidence="6">
    <location>
        <begin position="429"/>
        <end position="453"/>
    </location>
</feature>
<sequence length="634" mass="68144">MAVAAVAAARKIREEHERDAAREAAEEAQYALTDSSDEDDGGVPSPTQKPSKPRTVGLAIAAAGVAAADHMVEIDTGEALWGHTPPASHAPAAAAEPPAQRPSPSRAGASAERPPAAWLGAPPVLGVAPQVAPGRASAVNTETVMSLDLPTPALAPPTKGRSAIGSVAKRATEVAVVRQKGANLSSFCADVAAAMCGSTEPADAPHAIVRGNARAGHRFRLPRQRRLARWYGSSSVQIIVAIIIAANFVANAIEAQLLPAPGGPEAARFVALEYAFNACFSVELLLNMYAHFFKAFWMSPWNVFDVTIVLVSWLSMSAQDLPGVSVLRLFRAFRVFRLFKRVESLRKIIESVVASMRGVGNAFAVLAILMGIWSIIGVEFFGAARPQLFGTFAAAMFTMWQVMTGDSAYSGLAKPLLYEDGIAVAAPFFVSYGFVAGVVMTNVVIAILLDAYLRNTAAHSAEQSNASTRAPLSERLWLLRRVLRAGRTQVAHEVLMARRLQRAVRAQAERRRKAADLPNRRAMRALAAVLCATIGDVFSEGALVELRSRERLGLLATLWSSRLARELIVGQNLYCSERATFQFARLTPAAALAHVLLLRLGARADERERKRAKDDEAREAARRARERQRSAAGA</sequence>
<evidence type="ECO:0000256" key="2">
    <source>
        <dbReference type="ARBA" id="ARBA00022692"/>
    </source>
</evidence>
<dbReference type="GO" id="GO:0070509">
    <property type="term" value="P:calcium ion import"/>
    <property type="evidence" value="ECO:0007669"/>
    <property type="project" value="TreeGrafter"/>
</dbReference>
<keyword evidence="2 6" id="KW-0812">Transmembrane</keyword>
<feature type="transmembrane region" description="Helical" evidence="6">
    <location>
        <begin position="301"/>
        <end position="318"/>
    </location>
</feature>
<dbReference type="Pfam" id="PF00520">
    <property type="entry name" value="Ion_trans"/>
    <property type="match status" value="1"/>
</dbReference>
<dbReference type="InterPro" id="IPR027359">
    <property type="entry name" value="Volt_channel_dom_sf"/>
</dbReference>
<dbReference type="PANTHER" id="PTHR10037">
    <property type="entry name" value="VOLTAGE-GATED CATION CHANNEL CALCIUM AND SODIUM"/>
    <property type="match status" value="1"/>
</dbReference>
<proteinExistence type="predicted"/>
<feature type="compositionally biased region" description="Basic and acidic residues" evidence="5">
    <location>
        <begin position="11"/>
        <end position="25"/>
    </location>
</feature>
<gene>
    <name evidence="8" type="ORF">KFE25_002578</name>
</gene>
<dbReference type="InterPro" id="IPR043203">
    <property type="entry name" value="VGCC_Ca_Na"/>
</dbReference>
<evidence type="ECO:0000256" key="3">
    <source>
        <dbReference type="ARBA" id="ARBA00022989"/>
    </source>
</evidence>
<dbReference type="EMBL" id="JAGTXO010000010">
    <property type="protein sequence ID" value="KAG8465271.1"/>
    <property type="molecule type" value="Genomic_DNA"/>
</dbReference>
<comment type="caution">
    <text evidence="8">The sequence shown here is derived from an EMBL/GenBank/DDBJ whole genome shotgun (WGS) entry which is preliminary data.</text>
</comment>
<feature type="region of interest" description="Disordered" evidence="5">
    <location>
        <begin position="80"/>
        <end position="113"/>
    </location>
</feature>
<evidence type="ECO:0000313" key="9">
    <source>
        <dbReference type="Proteomes" id="UP000751190"/>
    </source>
</evidence>
<dbReference type="AlphaFoldDB" id="A0A8J5XHD5"/>
<dbReference type="Proteomes" id="UP000751190">
    <property type="component" value="Unassembled WGS sequence"/>
</dbReference>
<feature type="domain" description="Ion transport" evidence="7">
    <location>
        <begin position="236"/>
        <end position="452"/>
    </location>
</feature>
<dbReference type="GO" id="GO:0001518">
    <property type="term" value="C:voltage-gated sodium channel complex"/>
    <property type="evidence" value="ECO:0007669"/>
    <property type="project" value="TreeGrafter"/>
</dbReference>
<name>A0A8J5XHD5_DIALT</name>
<feature type="transmembrane region" description="Helical" evidence="6">
    <location>
        <begin position="228"/>
        <end position="249"/>
    </location>
</feature>
<evidence type="ECO:0000259" key="7">
    <source>
        <dbReference type="Pfam" id="PF00520"/>
    </source>
</evidence>
<dbReference type="Gene3D" id="1.10.287.70">
    <property type="match status" value="1"/>
</dbReference>
<feature type="compositionally biased region" description="Low complexity" evidence="5">
    <location>
        <begin position="85"/>
        <end position="113"/>
    </location>
</feature>
<feature type="transmembrane region" description="Helical" evidence="6">
    <location>
        <begin position="269"/>
        <end position="289"/>
    </location>
</feature>
<comment type="subcellular location">
    <subcellularLocation>
        <location evidence="1">Membrane</location>
        <topology evidence="1">Multi-pass membrane protein</topology>
    </subcellularLocation>
</comment>
<dbReference type="GO" id="GO:0086010">
    <property type="term" value="P:membrane depolarization during action potential"/>
    <property type="evidence" value="ECO:0007669"/>
    <property type="project" value="TreeGrafter"/>
</dbReference>
<evidence type="ECO:0000313" key="8">
    <source>
        <dbReference type="EMBL" id="KAG8465271.1"/>
    </source>
</evidence>
<feature type="region of interest" description="Disordered" evidence="5">
    <location>
        <begin position="606"/>
        <end position="634"/>
    </location>
</feature>
<keyword evidence="3 6" id="KW-1133">Transmembrane helix</keyword>
<keyword evidence="9" id="KW-1185">Reference proteome</keyword>
<dbReference type="GO" id="GO:0005248">
    <property type="term" value="F:voltage-gated sodium channel activity"/>
    <property type="evidence" value="ECO:0007669"/>
    <property type="project" value="TreeGrafter"/>
</dbReference>
<dbReference type="PANTHER" id="PTHR10037:SF230">
    <property type="entry name" value="CA[2+]-CHANNEL PROTEIN ALPHA[[1]] SUBUNIT T, ISOFORM F"/>
    <property type="match status" value="1"/>
</dbReference>
<evidence type="ECO:0000256" key="1">
    <source>
        <dbReference type="ARBA" id="ARBA00004141"/>
    </source>
</evidence>
<feature type="transmembrane region" description="Helical" evidence="6">
    <location>
        <begin position="362"/>
        <end position="381"/>
    </location>
</feature>
<feature type="region of interest" description="Disordered" evidence="5">
    <location>
        <begin position="1"/>
        <end position="55"/>
    </location>
</feature>
<accession>A0A8J5XHD5</accession>
<keyword evidence="4 6" id="KW-0472">Membrane</keyword>
<reference evidence="8" key="1">
    <citation type="submission" date="2021-05" db="EMBL/GenBank/DDBJ databases">
        <title>The genome of the haptophyte Pavlova lutheri (Diacronema luteri, Pavlovales) - a model for lipid biosynthesis in eukaryotic algae.</title>
        <authorList>
            <person name="Hulatt C.J."/>
            <person name="Posewitz M.C."/>
        </authorList>
    </citation>
    <scope>NUCLEOTIDE SEQUENCE</scope>
    <source>
        <strain evidence="8">NIVA-4/92</strain>
    </source>
</reference>
<organism evidence="8 9">
    <name type="scientific">Diacronema lutheri</name>
    <name type="common">Unicellular marine alga</name>
    <name type="synonym">Monochrysis lutheri</name>
    <dbReference type="NCBI Taxonomy" id="2081491"/>
    <lineage>
        <taxon>Eukaryota</taxon>
        <taxon>Haptista</taxon>
        <taxon>Haptophyta</taxon>
        <taxon>Pavlovophyceae</taxon>
        <taxon>Pavlovales</taxon>
        <taxon>Pavlovaceae</taxon>
        <taxon>Diacronema</taxon>
    </lineage>
</organism>
<dbReference type="GO" id="GO:0008332">
    <property type="term" value="F:low voltage-gated calcium channel activity"/>
    <property type="evidence" value="ECO:0007669"/>
    <property type="project" value="TreeGrafter"/>
</dbReference>
<dbReference type="SUPFAM" id="SSF81324">
    <property type="entry name" value="Voltage-gated potassium channels"/>
    <property type="match status" value="1"/>
</dbReference>
<evidence type="ECO:0000256" key="6">
    <source>
        <dbReference type="SAM" id="Phobius"/>
    </source>
</evidence>
<dbReference type="InterPro" id="IPR005821">
    <property type="entry name" value="Ion_trans_dom"/>
</dbReference>
<evidence type="ECO:0000256" key="4">
    <source>
        <dbReference type="ARBA" id="ARBA00023136"/>
    </source>
</evidence>
<evidence type="ECO:0000256" key="5">
    <source>
        <dbReference type="SAM" id="MobiDB-lite"/>
    </source>
</evidence>
<protein>
    <recommendedName>
        <fullName evidence="7">Ion transport domain-containing protein</fullName>
    </recommendedName>
</protein>
<dbReference type="OrthoDB" id="10267833at2759"/>